<dbReference type="AlphaFoldDB" id="X1CSS0"/>
<reference evidence="1" key="1">
    <citation type="journal article" date="2014" name="Front. Microbiol.">
        <title>High frequency of phylogenetically diverse reductive dehalogenase-homologous genes in deep subseafloor sedimentary metagenomes.</title>
        <authorList>
            <person name="Kawai M."/>
            <person name="Futagami T."/>
            <person name="Toyoda A."/>
            <person name="Takaki Y."/>
            <person name="Nishi S."/>
            <person name="Hori S."/>
            <person name="Arai W."/>
            <person name="Tsubouchi T."/>
            <person name="Morono Y."/>
            <person name="Uchiyama I."/>
            <person name="Ito T."/>
            <person name="Fujiyama A."/>
            <person name="Inagaki F."/>
            <person name="Takami H."/>
        </authorList>
    </citation>
    <scope>NUCLEOTIDE SEQUENCE</scope>
    <source>
        <strain evidence="1">Expedition CK06-06</strain>
    </source>
</reference>
<gene>
    <name evidence="1" type="ORF">S01H4_59819</name>
</gene>
<name>X1CSS0_9ZZZZ</name>
<sequence length="148" mass="16678">QAIFSVKDLNTDRLTRFNIIEHVKPYLDGPSLFYFARQNSQSGKVLTIPTLIDGKMQETILDFTGEAEYIKIDALDYPVRARKYTGIAKWTGGTSAGLGGNFNGWVCDDNFAVTLRAEMEVFLGSVVIELEDFHRPDWIPNTLVNNDK</sequence>
<evidence type="ECO:0000313" key="1">
    <source>
        <dbReference type="EMBL" id="GAH11476.1"/>
    </source>
</evidence>
<dbReference type="EMBL" id="BART01035149">
    <property type="protein sequence ID" value="GAH11476.1"/>
    <property type="molecule type" value="Genomic_DNA"/>
</dbReference>
<protein>
    <submittedName>
        <fullName evidence="1">Uncharacterized protein</fullName>
    </submittedName>
</protein>
<organism evidence="1">
    <name type="scientific">marine sediment metagenome</name>
    <dbReference type="NCBI Taxonomy" id="412755"/>
    <lineage>
        <taxon>unclassified sequences</taxon>
        <taxon>metagenomes</taxon>
        <taxon>ecological metagenomes</taxon>
    </lineage>
</organism>
<comment type="caution">
    <text evidence="1">The sequence shown here is derived from an EMBL/GenBank/DDBJ whole genome shotgun (WGS) entry which is preliminary data.</text>
</comment>
<proteinExistence type="predicted"/>
<feature type="non-terminal residue" evidence="1">
    <location>
        <position position="1"/>
    </location>
</feature>
<accession>X1CSS0</accession>